<keyword evidence="4 8" id="KW-0812">Transmembrane</keyword>
<dbReference type="GO" id="GO:0044780">
    <property type="term" value="P:bacterial-type flagellum assembly"/>
    <property type="evidence" value="ECO:0007669"/>
    <property type="project" value="InterPro"/>
</dbReference>
<evidence type="ECO:0000256" key="5">
    <source>
        <dbReference type="ARBA" id="ARBA00022989"/>
    </source>
</evidence>
<protein>
    <submittedName>
        <fullName evidence="9">Flagellar biosynthesis protein flir</fullName>
    </submittedName>
</protein>
<reference evidence="9" key="1">
    <citation type="journal article" date="2015" name="Proc. Natl. Acad. Sci. U.S.A.">
        <title>Networks of energetic and metabolic interactions define dynamics in microbial communities.</title>
        <authorList>
            <person name="Embree M."/>
            <person name="Liu J.K."/>
            <person name="Al-Bassam M.M."/>
            <person name="Zengler K."/>
        </authorList>
    </citation>
    <scope>NUCLEOTIDE SEQUENCE</scope>
</reference>
<dbReference type="NCBIfam" id="TIGR01400">
    <property type="entry name" value="fliR"/>
    <property type="match status" value="1"/>
</dbReference>
<evidence type="ECO:0000256" key="7">
    <source>
        <dbReference type="ARBA" id="ARBA00023143"/>
    </source>
</evidence>
<gene>
    <name evidence="9" type="ORF">ASZ90_019039</name>
</gene>
<dbReference type="GO" id="GO:0009425">
    <property type="term" value="C:bacterial-type flagellum basal body"/>
    <property type="evidence" value="ECO:0007669"/>
    <property type="project" value="UniProtKB-SubCell"/>
</dbReference>
<evidence type="ECO:0000256" key="3">
    <source>
        <dbReference type="ARBA" id="ARBA00022475"/>
    </source>
</evidence>
<comment type="caution">
    <text evidence="9">The sequence shown here is derived from an EMBL/GenBank/DDBJ whole genome shotgun (WGS) entry which is preliminary data.</text>
</comment>
<evidence type="ECO:0000313" key="9">
    <source>
        <dbReference type="EMBL" id="KUG03606.1"/>
    </source>
</evidence>
<evidence type="ECO:0000256" key="4">
    <source>
        <dbReference type="ARBA" id="ARBA00022692"/>
    </source>
</evidence>
<name>A0A0W8E5B8_9ZZZZ</name>
<feature type="transmembrane region" description="Helical" evidence="8">
    <location>
        <begin position="217"/>
        <end position="239"/>
    </location>
</feature>
<evidence type="ECO:0000256" key="2">
    <source>
        <dbReference type="ARBA" id="ARBA00004651"/>
    </source>
</evidence>
<feature type="transmembrane region" description="Helical" evidence="8">
    <location>
        <begin position="6"/>
        <end position="26"/>
    </location>
</feature>
<keyword evidence="3" id="KW-1003">Cell membrane</keyword>
<dbReference type="EMBL" id="LNQE01001877">
    <property type="protein sequence ID" value="KUG03606.1"/>
    <property type="molecule type" value="Genomic_DNA"/>
</dbReference>
<comment type="subcellular location">
    <subcellularLocation>
        <location evidence="1">Bacterial flagellum basal body</location>
    </subcellularLocation>
    <subcellularLocation>
        <location evidence="2">Cell membrane</location>
        <topology evidence="2">Multi-pass membrane protein</topology>
    </subcellularLocation>
</comment>
<feature type="transmembrane region" description="Helical" evidence="8">
    <location>
        <begin position="172"/>
        <end position="197"/>
    </location>
</feature>
<keyword evidence="7" id="KW-0975">Bacterial flagellum</keyword>
<dbReference type="PANTHER" id="PTHR30065:SF1">
    <property type="entry name" value="SURFACE PRESENTATION OF ANTIGENS PROTEIN SPAR"/>
    <property type="match status" value="1"/>
</dbReference>
<dbReference type="InterPro" id="IPR002010">
    <property type="entry name" value="T3SS_IM_R"/>
</dbReference>
<dbReference type="AlphaFoldDB" id="A0A0W8E5B8"/>
<keyword evidence="5 8" id="KW-1133">Transmembrane helix</keyword>
<evidence type="ECO:0000256" key="8">
    <source>
        <dbReference type="SAM" id="Phobius"/>
    </source>
</evidence>
<keyword evidence="9" id="KW-0282">Flagellum</keyword>
<feature type="transmembrane region" description="Helical" evidence="8">
    <location>
        <begin position="69"/>
        <end position="94"/>
    </location>
</feature>
<dbReference type="PANTHER" id="PTHR30065">
    <property type="entry name" value="FLAGELLAR BIOSYNTHETIC PROTEIN FLIR"/>
    <property type="match status" value="1"/>
</dbReference>
<evidence type="ECO:0000256" key="1">
    <source>
        <dbReference type="ARBA" id="ARBA00004117"/>
    </source>
</evidence>
<organism evidence="9">
    <name type="scientific">hydrocarbon metagenome</name>
    <dbReference type="NCBI Taxonomy" id="938273"/>
    <lineage>
        <taxon>unclassified sequences</taxon>
        <taxon>metagenomes</taxon>
        <taxon>ecological metagenomes</taxon>
    </lineage>
</organism>
<keyword evidence="6 8" id="KW-0472">Membrane</keyword>
<proteinExistence type="predicted"/>
<keyword evidence="9" id="KW-0969">Cilium</keyword>
<feature type="transmembrane region" description="Helical" evidence="8">
    <location>
        <begin position="38"/>
        <end position="57"/>
    </location>
</feature>
<dbReference type="GO" id="GO:0005886">
    <property type="term" value="C:plasma membrane"/>
    <property type="evidence" value="ECO:0007669"/>
    <property type="project" value="UniProtKB-SubCell"/>
</dbReference>
<dbReference type="Pfam" id="PF01311">
    <property type="entry name" value="Bac_export_1"/>
    <property type="match status" value="1"/>
</dbReference>
<sequence length="255" mass="27848">MGTFALDSFFLILGRLSGLFISAPIFSSKQIPVTVKALLLAILAATLACFVPVSYGIQVENLGQFTAAMVAEIFVGYIIGFTVYILLGAIQLAGQIMDMQMGFAIVNVVDPQSGAQIPLMGNLTQVLALLMYLAVDGHHYLLQAIVHSYKIIPVLGLNLSGEFYQLIVQISVYMFVIAVKIAAPILVVTMITDIAMGFMARTVPQMNVFIVGLPLKIIVGLVALCIFLPVYLWIFNILFDRFFAYLDQIIMVLGV</sequence>
<dbReference type="GO" id="GO:0006605">
    <property type="term" value="P:protein targeting"/>
    <property type="evidence" value="ECO:0007669"/>
    <property type="project" value="InterPro"/>
</dbReference>
<dbReference type="InterPro" id="IPR006303">
    <property type="entry name" value="FliR"/>
</dbReference>
<evidence type="ECO:0000256" key="6">
    <source>
        <dbReference type="ARBA" id="ARBA00023136"/>
    </source>
</evidence>
<keyword evidence="9" id="KW-0966">Cell projection</keyword>
<dbReference type="PRINTS" id="PR00953">
    <property type="entry name" value="TYPE3IMRPROT"/>
</dbReference>
<accession>A0A0W8E5B8</accession>